<dbReference type="GO" id="GO:0005975">
    <property type="term" value="P:carbohydrate metabolic process"/>
    <property type="evidence" value="ECO:0007669"/>
    <property type="project" value="InterPro"/>
</dbReference>
<dbReference type="SUPFAM" id="SSF51182">
    <property type="entry name" value="RmlC-like cupins"/>
    <property type="match status" value="1"/>
</dbReference>
<keyword evidence="6" id="KW-1185">Reference proteome</keyword>
<accession>A0A840AUY4</accession>
<evidence type="ECO:0000256" key="1">
    <source>
        <dbReference type="ARBA" id="ARBA00022723"/>
    </source>
</evidence>
<dbReference type="Proteomes" id="UP000553963">
    <property type="component" value="Unassembled WGS sequence"/>
</dbReference>
<comment type="caution">
    <text evidence="5">The sequence shown here is derived from an EMBL/GenBank/DDBJ whole genome shotgun (WGS) entry which is preliminary data.</text>
</comment>
<dbReference type="InterPro" id="IPR011051">
    <property type="entry name" value="RmlC_Cupin_sf"/>
</dbReference>
<feature type="binding site" evidence="3">
    <location>
        <position position="83"/>
    </location>
    <ligand>
        <name>Zn(2+)</name>
        <dbReference type="ChEBI" id="CHEBI:29105"/>
    </ligand>
</feature>
<evidence type="ECO:0000313" key="6">
    <source>
        <dbReference type="Proteomes" id="UP000553963"/>
    </source>
</evidence>
<dbReference type="EC" id="5.3.1.8" evidence="5"/>
<feature type="binding site" evidence="3">
    <location>
        <position position="141"/>
    </location>
    <ligand>
        <name>Zn(2+)</name>
        <dbReference type="ChEBI" id="CHEBI:29105"/>
    </ligand>
</feature>
<keyword evidence="5" id="KW-0413">Isomerase</keyword>
<dbReference type="GO" id="GO:0046872">
    <property type="term" value="F:metal ion binding"/>
    <property type="evidence" value="ECO:0007669"/>
    <property type="project" value="UniProtKB-KW"/>
</dbReference>
<evidence type="ECO:0000256" key="3">
    <source>
        <dbReference type="PIRSR" id="PIRSR036894-1"/>
    </source>
</evidence>
<dbReference type="InterPro" id="IPR014710">
    <property type="entry name" value="RmlC-like_jellyroll"/>
</dbReference>
<dbReference type="PIRSF" id="PIRSF036894">
    <property type="entry name" value="PMI_Firm_short"/>
    <property type="match status" value="1"/>
</dbReference>
<comment type="cofactor">
    <cofactor evidence="3">
        <name>Zn(2+)</name>
        <dbReference type="ChEBI" id="CHEBI:29105"/>
    </cofactor>
    <text evidence="3">Binds 1 zinc ion per subunit.</text>
</comment>
<evidence type="ECO:0000313" key="5">
    <source>
        <dbReference type="EMBL" id="MBB3933424.1"/>
    </source>
</evidence>
<protein>
    <submittedName>
        <fullName evidence="5">Mannose-6-phosphate isomerase</fullName>
        <ecNumber evidence="5">5.3.1.8</ecNumber>
    </submittedName>
</protein>
<dbReference type="InterPro" id="IPR014628">
    <property type="entry name" value="Man6P_isomerase_Firm_short"/>
</dbReference>
<proteinExistence type="predicted"/>
<gene>
    <name evidence="5" type="ORF">GGR25_004497</name>
</gene>
<dbReference type="EMBL" id="JACIDS010000006">
    <property type="protein sequence ID" value="MBB3933424.1"/>
    <property type="molecule type" value="Genomic_DNA"/>
</dbReference>
<organism evidence="5 6">
    <name type="scientific">Kaistia hirudinis</name>
    <dbReference type="NCBI Taxonomy" id="1293440"/>
    <lineage>
        <taxon>Bacteria</taxon>
        <taxon>Pseudomonadati</taxon>
        <taxon>Pseudomonadota</taxon>
        <taxon>Alphaproteobacteria</taxon>
        <taxon>Hyphomicrobiales</taxon>
        <taxon>Kaistiaceae</taxon>
        <taxon>Kaistia</taxon>
    </lineage>
</organism>
<dbReference type="CDD" id="cd07010">
    <property type="entry name" value="cupin_PMI_type_I_N_bac"/>
    <property type="match status" value="1"/>
</dbReference>
<sequence length="309" mass="33597">MTIEHALKHNVLKPWGSQDLRPWDETTSETEHVGEIWFERKDPSAPEPALLVKLLFTTAPLSIQVHPDDARAKRLGLPNGKSEAWYILAGAPGARVALGLRRRVTAAKLSASIEDGSISNLVEWRRVQKDDAISVPAGTIHAIGGGLVIAEIQQRSDTTFRLFDYGRARELHLEEAVAAADAGPVATQTIARRLTDRRALLVSGPHFVLERIELPPKSKWSLYAERETWLLAIEGGARIGATRLKLGEAMFLDDDQAEIEVGAEGLRGLVAYPGAIPAPNLISRPDWHIAVPTTGADGQASVATMEAKT</sequence>
<reference evidence="5 6" key="1">
    <citation type="submission" date="2020-08" db="EMBL/GenBank/DDBJ databases">
        <title>Genomic Encyclopedia of Type Strains, Phase IV (KMG-IV): sequencing the most valuable type-strain genomes for metagenomic binning, comparative biology and taxonomic classification.</title>
        <authorList>
            <person name="Goeker M."/>
        </authorList>
    </citation>
    <scope>NUCLEOTIDE SEQUENCE [LARGE SCALE GENOMIC DNA]</scope>
    <source>
        <strain evidence="5 6">DSM 25966</strain>
    </source>
</reference>
<dbReference type="AlphaFoldDB" id="A0A840AUY4"/>
<feature type="active site" evidence="4">
    <location>
        <position position="161"/>
    </location>
</feature>
<evidence type="ECO:0000256" key="4">
    <source>
        <dbReference type="PIRSR" id="PIRSR036894-2"/>
    </source>
</evidence>
<dbReference type="PANTHER" id="PTHR42742:SF3">
    <property type="entry name" value="FRUCTOKINASE"/>
    <property type="match status" value="1"/>
</dbReference>
<dbReference type="InterPro" id="IPR051804">
    <property type="entry name" value="Carb_Metab_Reg_Kinase/Isom"/>
</dbReference>
<keyword evidence="1 3" id="KW-0479">Metal-binding</keyword>
<evidence type="ECO:0000256" key="2">
    <source>
        <dbReference type="ARBA" id="ARBA00022833"/>
    </source>
</evidence>
<keyword evidence="2 3" id="KW-0862">Zinc</keyword>
<dbReference type="Gene3D" id="2.60.120.10">
    <property type="entry name" value="Jelly Rolls"/>
    <property type="match status" value="1"/>
</dbReference>
<dbReference type="GO" id="GO:0004476">
    <property type="term" value="F:mannose-6-phosphate isomerase activity"/>
    <property type="evidence" value="ECO:0007669"/>
    <property type="project" value="UniProtKB-EC"/>
</dbReference>
<name>A0A840AUY4_9HYPH</name>
<feature type="binding site" evidence="3">
    <location>
        <position position="66"/>
    </location>
    <ligand>
        <name>Zn(2+)</name>
        <dbReference type="ChEBI" id="CHEBI:29105"/>
    </ligand>
</feature>
<dbReference type="PANTHER" id="PTHR42742">
    <property type="entry name" value="TRANSCRIPTIONAL REPRESSOR MPRA"/>
    <property type="match status" value="1"/>
</dbReference>
<dbReference type="RefSeq" id="WP_183401077.1">
    <property type="nucleotide sequence ID" value="NZ_JACIDS010000006.1"/>
</dbReference>